<reference evidence="2 3" key="1">
    <citation type="journal article" date="2012" name="J. Bacteriol.">
        <title>Complete genome sequence of Nocardia brasiliensis HUJEG-1.</title>
        <authorList>
            <person name="Vera-Cabrera L."/>
            <person name="Ortiz-Lopez R."/>
            <person name="Elizondo-Gonzalez R."/>
            <person name="Perez-Maya A.A."/>
            <person name="Ocampo-Candiani J."/>
        </authorList>
    </citation>
    <scope>NUCLEOTIDE SEQUENCE [LARGE SCALE GENOMIC DNA]</scope>
    <source>
        <strain evidence="3">ATCC 700358</strain>
    </source>
</reference>
<organism evidence="2 3">
    <name type="scientific">Nocardia brasiliensis (strain ATCC 700358 / HUJEG-1)</name>
    <dbReference type="NCBI Taxonomy" id="1133849"/>
    <lineage>
        <taxon>Bacteria</taxon>
        <taxon>Bacillati</taxon>
        <taxon>Actinomycetota</taxon>
        <taxon>Actinomycetes</taxon>
        <taxon>Mycobacteriales</taxon>
        <taxon>Nocardiaceae</taxon>
        <taxon>Nocardia</taxon>
    </lineage>
</organism>
<proteinExistence type="predicted"/>
<evidence type="ECO:0000313" key="2">
    <source>
        <dbReference type="EMBL" id="AFU02646.1"/>
    </source>
</evidence>
<dbReference type="PANTHER" id="PTHR37017:SF11">
    <property type="entry name" value="ESTERASE_LIPASE_THIOESTERASE DOMAIN-CONTAINING PROTEIN"/>
    <property type="match status" value="1"/>
</dbReference>
<dbReference type="KEGG" id="nbr:O3I_023455"/>
<dbReference type="EMBL" id="CP003876">
    <property type="protein sequence ID" value="AFU02646.1"/>
    <property type="molecule type" value="Genomic_DNA"/>
</dbReference>
<gene>
    <name evidence="2" type="ORF">O3I_023455</name>
</gene>
<dbReference type="HOGENOM" id="CLU_2274410_0_0_11"/>
<name>K0F532_NOCB7</name>
<dbReference type="PANTHER" id="PTHR37017">
    <property type="entry name" value="AB HYDROLASE-1 DOMAIN-CONTAINING PROTEIN-RELATED"/>
    <property type="match status" value="1"/>
</dbReference>
<protein>
    <recommendedName>
        <fullName evidence="1">AB hydrolase-1 domain-containing protein</fullName>
    </recommendedName>
</protein>
<evidence type="ECO:0000313" key="3">
    <source>
        <dbReference type="Proteomes" id="UP000006304"/>
    </source>
</evidence>
<dbReference type="Pfam" id="PF12697">
    <property type="entry name" value="Abhydrolase_6"/>
    <property type="match status" value="1"/>
</dbReference>
<feature type="domain" description="AB hydrolase-1" evidence="1">
    <location>
        <begin position="25"/>
        <end position="95"/>
    </location>
</feature>
<dbReference type="GO" id="GO:0003824">
    <property type="term" value="F:catalytic activity"/>
    <property type="evidence" value="ECO:0007669"/>
    <property type="project" value="UniProtKB-ARBA"/>
</dbReference>
<dbReference type="AlphaFoldDB" id="K0F532"/>
<dbReference type="InterPro" id="IPR052897">
    <property type="entry name" value="Sec-Metab_Biosynth_Hydrolase"/>
</dbReference>
<dbReference type="InterPro" id="IPR029058">
    <property type="entry name" value="AB_hydrolase_fold"/>
</dbReference>
<keyword evidence="3" id="KW-1185">Reference proteome</keyword>
<dbReference type="InterPro" id="IPR000073">
    <property type="entry name" value="AB_hydrolase_1"/>
</dbReference>
<dbReference type="Gene3D" id="3.40.50.1820">
    <property type="entry name" value="alpha/beta hydrolase"/>
    <property type="match status" value="1"/>
</dbReference>
<dbReference type="SUPFAM" id="SSF53474">
    <property type="entry name" value="alpha/beta-Hydrolases"/>
    <property type="match status" value="1"/>
</dbReference>
<accession>K0F532</accession>
<dbReference type="Proteomes" id="UP000006304">
    <property type="component" value="Chromosome"/>
</dbReference>
<sequence length="102" mass="11254">MRPLIIPHGAWLQPARYDEVTVRLRRDGVDVTVPGLAGRSPAYAASKDTPSTYLAATEDRAIPPELVAHFRRRCETRVTSTGGHCPFLSRPADVVTVLHDHL</sequence>
<evidence type="ECO:0000259" key="1">
    <source>
        <dbReference type="Pfam" id="PF12697"/>
    </source>
</evidence>